<reference evidence="2" key="1">
    <citation type="journal article" date="2019" name="Int. J. Syst. Evol. Microbiol.">
        <title>The Global Catalogue of Microorganisms (GCM) 10K type strain sequencing project: providing services to taxonomists for standard genome sequencing and annotation.</title>
        <authorList>
            <consortium name="The Broad Institute Genomics Platform"/>
            <consortium name="The Broad Institute Genome Sequencing Center for Infectious Disease"/>
            <person name="Wu L."/>
            <person name="Ma J."/>
        </authorList>
    </citation>
    <scope>NUCLEOTIDE SEQUENCE [LARGE SCALE GENOMIC DNA]</scope>
    <source>
        <strain evidence="2">CGMCC 1.12778</strain>
    </source>
</reference>
<accession>A0ABQ2B003</accession>
<comment type="caution">
    <text evidence="1">The sequence shown here is derived from an EMBL/GenBank/DDBJ whole genome shotgun (WGS) entry which is preliminary data.</text>
</comment>
<name>A0ABQ2B003_9MICC</name>
<dbReference type="Proteomes" id="UP000643279">
    <property type="component" value="Unassembled WGS sequence"/>
</dbReference>
<proteinExistence type="predicted"/>
<evidence type="ECO:0000313" key="1">
    <source>
        <dbReference type="EMBL" id="GGH99664.1"/>
    </source>
</evidence>
<keyword evidence="2" id="KW-1185">Reference proteome</keyword>
<protein>
    <submittedName>
        <fullName evidence="1">Uncharacterized protein</fullName>
    </submittedName>
</protein>
<sequence>MSAADCFRAPESTMTFTPEQAPAEVEAALALDEAVAEEAGAEELGWLAAGVEQAARVSRRPAAARELAAAVRILVNVTCQG</sequence>
<organism evidence="1 2">
    <name type="scientific">Arthrobacter liuii</name>
    <dbReference type="NCBI Taxonomy" id="1476996"/>
    <lineage>
        <taxon>Bacteria</taxon>
        <taxon>Bacillati</taxon>
        <taxon>Actinomycetota</taxon>
        <taxon>Actinomycetes</taxon>
        <taxon>Micrococcales</taxon>
        <taxon>Micrococcaceae</taxon>
        <taxon>Arthrobacter</taxon>
    </lineage>
</organism>
<dbReference type="EMBL" id="BMFW01000022">
    <property type="protein sequence ID" value="GGH99664.1"/>
    <property type="molecule type" value="Genomic_DNA"/>
</dbReference>
<gene>
    <name evidence="1" type="ORF">GCM10007170_35020</name>
</gene>
<evidence type="ECO:0000313" key="2">
    <source>
        <dbReference type="Proteomes" id="UP000643279"/>
    </source>
</evidence>